<evidence type="ECO:0000256" key="13">
    <source>
        <dbReference type="PIRSR" id="PIRSR036497-2"/>
    </source>
</evidence>
<comment type="pathway">
    <text evidence="2 14">Amino-acid biosynthesis; L-methionine biosynthesis via de novo pathway; L-homoserine from L-aspartate: step 3/3.</text>
</comment>
<dbReference type="SUPFAM" id="SSF55347">
    <property type="entry name" value="Glyceraldehyde-3-phosphate dehydrogenase-like, C-terminal domain"/>
    <property type="match status" value="1"/>
</dbReference>
<evidence type="ECO:0000256" key="2">
    <source>
        <dbReference type="ARBA" id="ARBA00005062"/>
    </source>
</evidence>
<reference evidence="18 19" key="1">
    <citation type="submission" date="2016-10" db="EMBL/GenBank/DDBJ databases">
        <authorList>
            <person name="de Groot N.N."/>
        </authorList>
    </citation>
    <scope>NUCLEOTIDE SEQUENCE [LARGE SCALE GENOMIC DNA]</scope>
    <source>
        <strain evidence="18 19">DSM 21771</strain>
    </source>
</reference>
<dbReference type="UniPathway" id="UPA00050">
    <property type="reaction ID" value="UER00063"/>
</dbReference>
<sequence>MKHKVAIIGFGGVGQGFLQIIGNKNEALQAQHGQPIDIVSIADLSKGALHNDNGLDLAKIDASLEKDGTLHHYEDEPGLETGWDVHTTITKSNADVVVELTYTDVETGQPALDHCKAALSVGKHVVTTNKGPIVNAYKELQQLAANNGVSFLFEGTVMSGTPALRMPAQTLMGNDIRHIRGILNGTTNSMLTEMASGMSYEDALVSAQAKGYAEADPTNDVEGYDVQGKVVILANVLLEANLTRNDVPCQGISHLTTTDIADADAEGKVWKLLGVIEKDGQQTRGYVRPEKLDKTDTLAQISGPTNAVAYECDLSGEITLTGAGAGITETGYAVLIDILTLGRD</sequence>
<evidence type="ECO:0000256" key="9">
    <source>
        <dbReference type="ARBA" id="ARBA00023053"/>
    </source>
</evidence>
<feature type="binding site" evidence="13">
    <location>
        <begin position="9"/>
        <end position="14"/>
    </location>
    <ligand>
        <name>NADP(+)</name>
        <dbReference type="ChEBI" id="CHEBI:58349"/>
    </ligand>
</feature>
<comment type="catalytic activity">
    <reaction evidence="11">
        <text>L-homoserine + NADP(+) = L-aspartate 4-semialdehyde + NADPH + H(+)</text>
        <dbReference type="Rhea" id="RHEA:15761"/>
        <dbReference type="ChEBI" id="CHEBI:15378"/>
        <dbReference type="ChEBI" id="CHEBI:57476"/>
        <dbReference type="ChEBI" id="CHEBI:57783"/>
        <dbReference type="ChEBI" id="CHEBI:58349"/>
        <dbReference type="ChEBI" id="CHEBI:537519"/>
        <dbReference type="EC" id="1.1.1.3"/>
    </reaction>
    <physiologicalReaction direction="right-to-left" evidence="11">
        <dbReference type="Rhea" id="RHEA:15763"/>
    </physiologicalReaction>
</comment>
<feature type="domain" description="Aspartate/homoserine dehydrogenase NAD-binding" evidence="17">
    <location>
        <begin position="9"/>
        <end position="154"/>
    </location>
</feature>
<keyword evidence="7 14" id="KW-0791">Threonine biosynthesis</keyword>
<evidence type="ECO:0000256" key="1">
    <source>
        <dbReference type="ARBA" id="ARBA00005056"/>
    </source>
</evidence>
<dbReference type="GO" id="GO:0050661">
    <property type="term" value="F:NADP binding"/>
    <property type="evidence" value="ECO:0007669"/>
    <property type="project" value="InterPro"/>
</dbReference>
<evidence type="ECO:0000313" key="18">
    <source>
        <dbReference type="EMBL" id="SDI27418.1"/>
    </source>
</evidence>
<dbReference type="Pfam" id="PF03447">
    <property type="entry name" value="NAD_binding_3"/>
    <property type="match status" value="1"/>
</dbReference>
<evidence type="ECO:0000256" key="3">
    <source>
        <dbReference type="ARBA" id="ARBA00006753"/>
    </source>
</evidence>
<evidence type="ECO:0000256" key="7">
    <source>
        <dbReference type="ARBA" id="ARBA00022697"/>
    </source>
</evidence>
<evidence type="ECO:0000256" key="8">
    <source>
        <dbReference type="ARBA" id="ARBA00023002"/>
    </source>
</evidence>
<evidence type="ECO:0000256" key="14">
    <source>
        <dbReference type="RuleBase" id="RU000579"/>
    </source>
</evidence>
<evidence type="ECO:0000313" key="19">
    <source>
        <dbReference type="Proteomes" id="UP000198853"/>
    </source>
</evidence>
<evidence type="ECO:0000259" key="16">
    <source>
        <dbReference type="Pfam" id="PF00742"/>
    </source>
</evidence>
<keyword evidence="19" id="KW-1185">Reference proteome</keyword>
<dbReference type="Gene3D" id="3.40.50.720">
    <property type="entry name" value="NAD(P)-binding Rossmann-like Domain"/>
    <property type="match status" value="1"/>
</dbReference>
<dbReference type="OrthoDB" id="9808167at2"/>
<evidence type="ECO:0000256" key="12">
    <source>
        <dbReference type="PIRSR" id="PIRSR036497-1"/>
    </source>
</evidence>
<evidence type="ECO:0000256" key="10">
    <source>
        <dbReference type="ARBA" id="ARBA00023167"/>
    </source>
</evidence>
<keyword evidence="8 14" id="KW-0560">Oxidoreductase</keyword>
<organism evidence="18 19">
    <name type="scientific">Natribacillus halophilus</name>
    <dbReference type="NCBI Taxonomy" id="549003"/>
    <lineage>
        <taxon>Bacteria</taxon>
        <taxon>Bacillati</taxon>
        <taxon>Bacillota</taxon>
        <taxon>Bacilli</taxon>
        <taxon>Bacillales</taxon>
        <taxon>Bacillaceae</taxon>
        <taxon>Natribacillus</taxon>
    </lineage>
</organism>
<dbReference type="GO" id="GO:0009086">
    <property type="term" value="P:methionine biosynthetic process"/>
    <property type="evidence" value="ECO:0007669"/>
    <property type="project" value="UniProtKB-KW"/>
</dbReference>
<feature type="binding site" evidence="13">
    <location>
        <position position="214"/>
    </location>
    <ligand>
        <name>L-homoserine</name>
        <dbReference type="ChEBI" id="CHEBI:57476"/>
    </ligand>
</feature>
<dbReference type="AlphaFoldDB" id="A0A1G8J829"/>
<dbReference type="Gene3D" id="3.30.360.10">
    <property type="entry name" value="Dihydrodipicolinate Reductase, domain 2"/>
    <property type="match status" value="1"/>
</dbReference>
<dbReference type="PANTHER" id="PTHR43331">
    <property type="entry name" value="HOMOSERINE DEHYDROGENASE"/>
    <property type="match status" value="1"/>
</dbReference>
<dbReference type="GO" id="GO:0004412">
    <property type="term" value="F:homoserine dehydrogenase activity"/>
    <property type="evidence" value="ECO:0007669"/>
    <property type="project" value="UniProtKB-EC"/>
</dbReference>
<keyword evidence="13 14" id="KW-0521">NADP</keyword>
<feature type="active site" description="Proton donor" evidence="12">
    <location>
        <position position="229"/>
    </location>
</feature>
<dbReference type="InterPro" id="IPR036291">
    <property type="entry name" value="NAD(P)-bd_dom_sf"/>
</dbReference>
<dbReference type="NCBIfam" id="NF004976">
    <property type="entry name" value="PRK06349.1"/>
    <property type="match status" value="1"/>
</dbReference>
<dbReference type="Proteomes" id="UP000198853">
    <property type="component" value="Unassembled WGS sequence"/>
</dbReference>
<proteinExistence type="inferred from homology"/>
<dbReference type="RefSeq" id="WP_090395586.1">
    <property type="nucleotide sequence ID" value="NZ_FNEN01000001.1"/>
</dbReference>
<accession>A0A1G8J829</accession>
<feature type="binding site" evidence="13">
    <location>
        <position position="130"/>
    </location>
    <ligand>
        <name>NADPH</name>
        <dbReference type="ChEBI" id="CHEBI:57783"/>
    </ligand>
</feature>
<dbReference type="InterPro" id="IPR022697">
    <property type="entry name" value="HDH_short"/>
</dbReference>
<feature type="domain" description="Homoserine dehydrogenase catalytic" evidence="16">
    <location>
        <begin position="162"/>
        <end position="339"/>
    </location>
</feature>
<gene>
    <name evidence="18" type="ORF">SAMN04488123_10189</name>
</gene>
<dbReference type="NCBIfam" id="NF004912">
    <property type="entry name" value="PRK06270.1"/>
    <property type="match status" value="1"/>
</dbReference>
<evidence type="ECO:0000256" key="11">
    <source>
        <dbReference type="ARBA" id="ARBA00048841"/>
    </source>
</evidence>
<protein>
    <recommendedName>
        <fullName evidence="5 14">Homoserine dehydrogenase</fullName>
        <ecNumber evidence="4 14">1.1.1.3</ecNumber>
    </recommendedName>
</protein>
<dbReference type="InterPro" id="IPR001342">
    <property type="entry name" value="HDH_cat"/>
</dbReference>
<dbReference type="EMBL" id="FNEN01000001">
    <property type="protein sequence ID" value="SDI27418.1"/>
    <property type="molecule type" value="Genomic_DNA"/>
</dbReference>
<comment type="similarity">
    <text evidence="3 15">Belongs to the homoserine dehydrogenase family.</text>
</comment>
<dbReference type="SUPFAM" id="SSF51735">
    <property type="entry name" value="NAD(P)-binding Rossmann-fold domains"/>
    <property type="match status" value="1"/>
</dbReference>
<evidence type="ECO:0000256" key="5">
    <source>
        <dbReference type="ARBA" id="ARBA00013376"/>
    </source>
</evidence>
<dbReference type="PIRSF" id="PIRSF036497">
    <property type="entry name" value="HDH_short"/>
    <property type="match status" value="1"/>
</dbReference>
<dbReference type="UniPathway" id="UPA00051">
    <property type="reaction ID" value="UER00465"/>
</dbReference>
<keyword evidence="10 14" id="KW-0486">Methionine biosynthesis</keyword>
<evidence type="ECO:0000256" key="4">
    <source>
        <dbReference type="ARBA" id="ARBA00013213"/>
    </source>
</evidence>
<keyword evidence="6 14" id="KW-0028">Amino-acid biosynthesis</keyword>
<dbReference type="PROSITE" id="PS01042">
    <property type="entry name" value="HOMOSER_DHGENASE"/>
    <property type="match status" value="1"/>
</dbReference>
<dbReference type="EC" id="1.1.1.3" evidence="4 14"/>
<keyword evidence="9" id="KW-0915">Sodium</keyword>
<dbReference type="PANTHER" id="PTHR43331:SF1">
    <property type="entry name" value="HOMOSERINE DEHYDROGENASE"/>
    <property type="match status" value="1"/>
</dbReference>
<dbReference type="FunFam" id="3.30.360.10:FF:000005">
    <property type="entry name" value="Homoserine dehydrogenase"/>
    <property type="match status" value="1"/>
</dbReference>
<evidence type="ECO:0000256" key="6">
    <source>
        <dbReference type="ARBA" id="ARBA00022605"/>
    </source>
</evidence>
<evidence type="ECO:0000256" key="15">
    <source>
        <dbReference type="RuleBase" id="RU004171"/>
    </source>
</evidence>
<dbReference type="GO" id="GO:0009088">
    <property type="term" value="P:threonine biosynthetic process"/>
    <property type="evidence" value="ECO:0007669"/>
    <property type="project" value="UniProtKB-UniPathway"/>
</dbReference>
<dbReference type="InterPro" id="IPR019811">
    <property type="entry name" value="HDH_CS"/>
</dbReference>
<dbReference type="InterPro" id="IPR005106">
    <property type="entry name" value="Asp/hSer_DH_NAD-bd"/>
</dbReference>
<name>A0A1G8J829_9BACI</name>
<evidence type="ECO:0000259" key="17">
    <source>
        <dbReference type="Pfam" id="PF03447"/>
    </source>
</evidence>
<dbReference type="Pfam" id="PF00742">
    <property type="entry name" value="Homoserine_dh"/>
    <property type="match status" value="1"/>
</dbReference>
<comment type="pathway">
    <text evidence="1 14">Amino-acid biosynthesis; L-threonine biosynthesis; L-threonine from L-aspartate: step 3/5.</text>
</comment>